<dbReference type="InterPro" id="IPR004365">
    <property type="entry name" value="NA-bd_OB_tRNA"/>
</dbReference>
<evidence type="ECO:0000313" key="5">
    <source>
        <dbReference type="Proteomes" id="UP000241137"/>
    </source>
</evidence>
<keyword evidence="2 4" id="KW-0436">Ligase</keyword>
<dbReference type="GO" id="GO:0005524">
    <property type="term" value="F:ATP binding"/>
    <property type="evidence" value="ECO:0007669"/>
    <property type="project" value="UniProtKB-KW"/>
</dbReference>
<dbReference type="Proteomes" id="UP000241137">
    <property type="component" value="Segment"/>
</dbReference>
<protein>
    <submittedName>
        <fullName evidence="4">Asparaginyl-tRNA synthetase</fullName>
    </submittedName>
</protein>
<organism evidence="4 5">
    <name type="scientific">Megavirus courdo11</name>
    <dbReference type="NCBI Taxonomy" id="1128140"/>
    <lineage>
        <taxon>Viruses</taxon>
        <taxon>Varidnaviria</taxon>
        <taxon>Bamfordvirae</taxon>
        <taxon>Nucleocytoviricota</taxon>
        <taxon>Megaviricetes</taxon>
        <taxon>Imitervirales</taxon>
        <taxon>Mimiviridae</taxon>
        <taxon>Megamimivirinae</taxon>
        <taxon>Megavirus</taxon>
        <taxon>Megavirus chilense</taxon>
    </lineage>
</organism>
<evidence type="ECO:0000256" key="2">
    <source>
        <dbReference type="ARBA" id="ARBA00023146"/>
    </source>
</evidence>
<evidence type="ECO:0000313" key="4">
    <source>
        <dbReference type="EMBL" id="AFX92839.1"/>
    </source>
</evidence>
<keyword evidence="2 4" id="KW-0030">Aminoacyl-tRNA synthetase</keyword>
<dbReference type="InterPro" id="IPR012340">
    <property type="entry name" value="NA-bd_OB-fold"/>
</dbReference>
<sequence>MQIINVLQNYGDYLDQIIETNGWIKTCRKQKQMLFIHITDGTSQNTLQIIVSPEFVNNMDELNNLTTGTSIKVVGKLVASPAKGQNVELIAHDITVYQQCDPLFPLQKVGLTLDFQRTIPHLRHRTNIMRAVFTVKSKALSAIHKFFLKKIIYI</sequence>
<feature type="domain" description="OB" evidence="3">
    <location>
        <begin position="21"/>
        <end position="96"/>
    </location>
</feature>
<gene>
    <name evidence="4" type="ORF">CE11_00813</name>
</gene>
<dbReference type="Gene3D" id="2.40.50.140">
    <property type="entry name" value="Nucleic acid-binding proteins"/>
    <property type="match status" value="1"/>
</dbReference>
<dbReference type="PANTHER" id="PTHR22594">
    <property type="entry name" value="ASPARTYL/LYSYL-TRNA SYNTHETASE"/>
    <property type="match status" value="1"/>
</dbReference>
<dbReference type="SUPFAM" id="SSF50249">
    <property type="entry name" value="Nucleic acid-binding proteins"/>
    <property type="match status" value="1"/>
</dbReference>
<dbReference type="Pfam" id="PF01336">
    <property type="entry name" value="tRNA_anti-codon"/>
    <property type="match status" value="1"/>
</dbReference>
<dbReference type="InterPro" id="IPR045864">
    <property type="entry name" value="aa-tRNA-synth_II/BPL/LPL"/>
</dbReference>
<dbReference type="GO" id="GO:0004816">
    <property type="term" value="F:asparagine-tRNA ligase activity"/>
    <property type="evidence" value="ECO:0007669"/>
    <property type="project" value="TreeGrafter"/>
</dbReference>
<dbReference type="SUPFAM" id="SSF55681">
    <property type="entry name" value="Class II aaRS and biotin synthetases"/>
    <property type="match status" value="1"/>
</dbReference>
<dbReference type="GO" id="GO:0003676">
    <property type="term" value="F:nucleic acid binding"/>
    <property type="evidence" value="ECO:0007669"/>
    <property type="project" value="InterPro"/>
</dbReference>
<evidence type="ECO:0000259" key="3">
    <source>
        <dbReference type="Pfam" id="PF01336"/>
    </source>
</evidence>
<dbReference type="PANTHER" id="PTHR22594:SF34">
    <property type="entry name" value="ASPARAGINE--TRNA LIGASE, MITOCHONDRIAL-RELATED"/>
    <property type="match status" value="1"/>
</dbReference>
<reference evidence="4 5" key="1">
    <citation type="journal article" date="2014" name="Virus Genes">
        <title>Complete genome sequence of Courdo11 virus, a member of the family Mimiviridae.</title>
        <authorList>
            <person name="Yoosuf N."/>
            <person name="Pagnier I."/>
            <person name="Fournous G."/>
            <person name="Robert C."/>
            <person name="La Scola B."/>
            <person name="Raoult D."/>
            <person name="Colson P."/>
        </authorList>
    </citation>
    <scope>NUCLEOTIDE SEQUENCE [LARGE SCALE GENOMIC DNA]</scope>
</reference>
<proteinExistence type="predicted"/>
<dbReference type="CDD" id="cd04318">
    <property type="entry name" value="EcAsnRS_like_N"/>
    <property type="match status" value="1"/>
</dbReference>
<accession>K7YHL4</accession>
<name>K7YHL4_9VIRU</name>
<keyword evidence="1" id="KW-0648">Protein biosynthesis</keyword>
<evidence type="ECO:0000256" key="1">
    <source>
        <dbReference type="ARBA" id="ARBA00022917"/>
    </source>
</evidence>
<dbReference type="EMBL" id="JX975216">
    <property type="protein sequence ID" value="AFX92839.1"/>
    <property type="molecule type" value="Genomic_DNA"/>
</dbReference>